<evidence type="ECO:0000256" key="1">
    <source>
        <dbReference type="SAM" id="MobiDB-lite"/>
    </source>
</evidence>
<reference evidence="2" key="1">
    <citation type="submission" date="2021-02" db="EMBL/GenBank/DDBJ databases">
        <authorList>
            <person name="Nowell W R."/>
        </authorList>
    </citation>
    <scope>NUCLEOTIDE SEQUENCE</scope>
</reference>
<feature type="compositionally biased region" description="Polar residues" evidence="1">
    <location>
        <begin position="1"/>
        <end position="10"/>
    </location>
</feature>
<proteinExistence type="predicted"/>
<comment type="caution">
    <text evidence="2">The sequence shown here is derived from an EMBL/GenBank/DDBJ whole genome shotgun (WGS) entry which is preliminary data.</text>
</comment>
<feature type="region of interest" description="Disordered" evidence="1">
    <location>
        <begin position="1"/>
        <end position="33"/>
    </location>
</feature>
<name>A0A820JN88_9BILA</name>
<dbReference type="AlphaFoldDB" id="A0A820JN88"/>
<evidence type="ECO:0000313" key="2">
    <source>
        <dbReference type="EMBL" id="CAF4329954.1"/>
    </source>
</evidence>
<protein>
    <submittedName>
        <fullName evidence="2">Uncharacterized protein</fullName>
    </submittedName>
</protein>
<evidence type="ECO:0000313" key="3">
    <source>
        <dbReference type="Proteomes" id="UP000663844"/>
    </source>
</evidence>
<gene>
    <name evidence="2" type="ORF">OXD698_LOCUS47637</name>
</gene>
<feature type="non-terminal residue" evidence="2">
    <location>
        <position position="1"/>
    </location>
</feature>
<accession>A0A820JN88</accession>
<dbReference type="EMBL" id="CAJOAZ010018800">
    <property type="protein sequence ID" value="CAF4329954.1"/>
    <property type="molecule type" value="Genomic_DNA"/>
</dbReference>
<organism evidence="2 3">
    <name type="scientific">Adineta steineri</name>
    <dbReference type="NCBI Taxonomy" id="433720"/>
    <lineage>
        <taxon>Eukaryota</taxon>
        <taxon>Metazoa</taxon>
        <taxon>Spiralia</taxon>
        <taxon>Gnathifera</taxon>
        <taxon>Rotifera</taxon>
        <taxon>Eurotatoria</taxon>
        <taxon>Bdelloidea</taxon>
        <taxon>Adinetida</taxon>
        <taxon>Adinetidae</taxon>
        <taxon>Adineta</taxon>
    </lineage>
</organism>
<dbReference type="Proteomes" id="UP000663844">
    <property type="component" value="Unassembled WGS sequence"/>
</dbReference>
<sequence length="66" mass="7755">IEMIRSSWNNETKKKQKEKRTTDSTSSAVSVKPNETNQPQVVHLLTEIFYVCPVNYGIKKMFPYYK</sequence>
<feature type="compositionally biased region" description="Polar residues" evidence="1">
    <location>
        <begin position="23"/>
        <end position="33"/>
    </location>
</feature>